<comment type="caution">
    <text evidence="2">The sequence shown here is derived from an EMBL/GenBank/DDBJ whole genome shotgun (WGS) entry which is preliminary data.</text>
</comment>
<dbReference type="PANTHER" id="PTHR36558">
    <property type="entry name" value="GLR1098 PROTEIN"/>
    <property type="match status" value="1"/>
</dbReference>
<dbReference type="InterPro" id="IPR008538">
    <property type="entry name" value="Uma2"/>
</dbReference>
<name>A0A017TIH3_9BACT</name>
<dbReference type="CDD" id="cd06260">
    <property type="entry name" value="DUF820-like"/>
    <property type="match status" value="1"/>
</dbReference>
<dbReference type="InterPro" id="IPR012296">
    <property type="entry name" value="Nuclease_put_TT1808"/>
</dbReference>
<feature type="domain" description="Putative restriction endonuclease" evidence="1">
    <location>
        <begin position="13"/>
        <end position="163"/>
    </location>
</feature>
<dbReference type="Proteomes" id="UP000019678">
    <property type="component" value="Unassembled WGS sequence"/>
</dbReference>
<reference evidence="2 3" key="1">
    <citation type="submission" date="2013-05" db="EMBL/GenBank/DDBJ databases">
        <title>Genome assembly of Chondromyces apiculatus DSM 436.</title>
        <authorList>
            <person name="Sharma G."/>
            <person name="Khatri I."/>
            <person name="Kaur C."/>
            <person name="Mayilraj S."/>
            <person name="Subramanian S."/>
        </authorList>
    </citation>
    <scope>NUCLEOTIDE SEQUENCE [LARGE SCALE GENOMIC DNA]</scope>
    <source>
        <strain evidence="2 3">DSM 436</strain>
    </source>
</reference>
<dbReference type="eggNOG" id="COG4636">
    <property type="taxonomic scope" value="Bacteria"/>
</dbReference>
<dbReference type="RefSeq" id="WP_044235434.1">
    <property type="nucleotide sequence ID" value="NZ_ASRX01000003.1"/>
</dbReference>
<dbReference type="AlphaFoldDB" id="A0A017TIH3"/>
<evidence type="ECO:0000259" key="1">
    <source>
        <dbReference type="Pfam" id="PF05685"/>
    </source>
</evidence>
<sequence>MTEPVQNRSLSFADYLALERDSDIKHEHLDGEVYAMSGGTPAHSLIADNVSAELRSALRGRPCRVFNSDMRIRVQATGLATYPDISVFCGKIEREPADANTLVNPLVLVEVLSPSSEAYDRGDKFAHYRRIPSLHEYVLVSQSRRRVEFFRRTEDGRWIFDAAEQGSIDLASPGCSLSLDEVYLGVFDDTPSTAG</sequence>
<dbReference type="Gene3D" id="3.90.1570.10">
    <property type="entry name" value="tt1808, chain A"/>
    <property type="match status" value="1"/>
</dbReference>
<evidence type="ECO:0000313" key="3">
    <source>
        <dbReference type="Proteomes" id="UP000019678"/>
    </source>
</evidence>
<dbReference type="OrthoDB" id="5503005at2"/>
<accession>A0A017TIH3</accession>
<dbReference type="SUPFAM" id="SSF52980">
    <property type="entry name" value="Restriction endonuclease-like"/>
    <property type="match status" value="1"/>
</dbReference>
<dbReference type="Pfam" id="PF05685">
    <property type="entry name" value="Uma2"/>
    <property type="match status" value="1"/>
</dbReference>
<dbReference type="PANTHER" id="PTHR36558:SF1">
    <property type="entry name" value="RESTRICTION ENDONUCLEASE DOMAIN-CONTAINING PROTEIN-RELATED"/>
    <property type="match status" value="1"/>
</dbReference>
<dbReference type="EMBL" id="ASRX01000003">
    <property type="protein sequence ID" value="EYF08431.1"/>
    <property type="molecule type" value="Genomic_DNA"/>
</dbReference>
<organism evidence="2 3">
    <name type="scientific">Chondromyces apiculatus DSM 436</name>
    <dbReference type="NCBI Taxonomy" id="1192034"/>
    <lineage>
        <taxon>Bacteria</taxon>
        <taxon>Pseudomonadati</taxon>
        <taxon>Myxococcota</taxon>
        <taxon>Polyangia</taxon>
        <taxon>Polyangiales</taxon>
        <taxon>Polyangiaceae</taxon>
        <taxon>Chondromyces</taxon>
    </lineage>
</organism>
<evidence type="ECO:0000313" key="2">
    <source>
        <dbReference type="EMBL" id="EYF08431.1"/>
    </source>
</evidence>
<keyword evidence="3" id="KW-1185">Reference proteome</keyword>
<proteinExistence type="predicted"/>
<dbReference type="STRING" id="1192034.CAP_3960"/>
<dbReference type="InterPro" id="IPR011335">
    <property type="entry name" value="Restrct_endonuc-II-like"/>
</dbReference>
<gene>
    <name evidence="2" type="ORF">CAP_3960</name>
</gene>
<protein>
    <recommendedName>
        <fullName evidence="1">Putative restriction endonuclease domain-containing protein</fullName>
    </recommendedName>
</protein>